<dbReference type="AlphaFoldDB" id="A0AAJ2F1K9"/>
<feature type="compositionally biased region" description="Low complexity" evidence="1">
    <location>
        <begin position="7"/>
        <end position="19"/>
    </location>
</feature>
<dbReference type="Pfam" id="PF02470">
    <property type="entry name" value="MlaD"/>
    <property type="match status" value="1"/>
</dbReference>
<keyword evidence="2" id="KW-0472">Membrane</keyword>
<reference evidence="4 6" key="1">
    <citation type="submission" date="2023-07" db="EMBL/GenBank/DDBJ databases">
        <title>Sorghum-associated microbial communities from plants grown in Nebraska, USA.</title>
        <authorList>
            <person name="Schachtman D."/>
        </authorList>
    </citation>
    <scope>NUCLEOTIDE SEQUENCE</scope>
    <source>
        <strain evidence="5 6">BE105</strain>
        <strain evidence="4">BE69</strain>
    </source>
</reference>
<organism evidence="4 7">
    <name type="scientific">Acidovorax delafieldii</name>
    <name type="common">Pseudomonas delafieldii</name>
    <dbReference type="NCBI Taxonomy" id="47920"/>
    <lineage>
        <taxon>Bacteria</taxon>
        <taxon>Pseudomonadati</taxon>
        <taxon>Pseudomonadota</taxon>
        <taxon>Betaproteobacteria</taxon>
        <taxon>Burkholderiales</taxon>
        <taxon>Comamonadaceae</taxon>
        <taxon>Acidovorax</taxon>
    </lineage>
</organism>
<dbReference type="RefSeq" id="WP_209820283.1">
    <property type="nucleotide sequence ID" value="NZ_JAVDTL010000004.1"/>
</dbReference>
<sequence>MNDHPSKPSQGSAAPPAGADNPPVETLRPVAYLELKAAALLLFTLALIVGSGLYLLYARGAFEPTQTLVLTADDSEGVVVGMDMTFSGFPIGRVRRIELAESGNARILVDVPRKDAHWLRESSVFTLVRGLVGGTNIRAYSGILTDPALPDGAVRPVLRGDATAEIPQLMATARELLTNLNALTSPDAALGSTLTNVKALTERLNGPGGALGVLMGNEADAKRIVATLERTNALLARLDGMAARADKQVFGSEGNNDALVPEVRATVAQLNGLLTDTRTSLKKVDAVLVEAQAIGANAREATTDLGALRAEVESNLRKVESLVNEINRKWPFARDTELKLP</sequence>
<evidence type="ECO:0000313" key="6">
    <source>
        <dbReference type="Proteomes" id="UP001249076"/>
    </source>
</evidence>
<dbReference type="EMBL" id="JAVDTS010000006">
    <property type="protein sequence ID" value="MDR6839167.1"/>
    <property type="molecule type" value="Genomic_DNA"/>
</dbReference>
<keyword evidence="2" id="KW-0812">Transmembrane</keyword>
<keyword evidence="2" id="KW-1133">Transmembrane helix</keyword>
<evidence type="ECO:0000313" key="5">
    <source>
        <dbReference type="EMBL" id="MDR6839167.1"/>
    </source>
</evidence>
<evidence type="ECO:0000256" key="2">
    <source>
        <dbReference type="SAM" id="Phobius"/>
    </source>
</evidence>
<feature type="region of interest" description="Disordered" evidence="1">
    <location>
        <begin position="1"/>
        <end position="22"/>
    </location>
</feature>
<dbReference type="Proteomes" id="UP001253458">
    <property type="component" value="Unassembled WGS sequence"/>
</dbReference>
<evidence type="ECO:0000313" key="7">
    <source>
        <dbReference type="Proteomes" id="UP001253458"/>
    </source>
</evidence>
<feature type="transmembrane region" description="Helical" evidence="2">
    <location>
        <begin position="37"/>
        <end position="57"/>
    </location>
</feature>
<gene>
    <name evidence="4" type="ORF">J2W88_003071</name>
    <name evidence="5" type="ORF">J2W93_004021</name>
</gene>
<protein>
    <submittedName>
        <fullName evidence="4">Phospholipid/cholesterol/gamma-HCH transport system substrate-binding protein</fullName>
    </submittedName>
</protein>
<proteinExistence type="predicted"/>
<dbReference type="PANTHER" id="PTHR33371">
    <property type="entry name" value="INTERMEMBRANE PHOSPHOLIPID TRANSPORT SYSTEM BINDING PROTEIN MLAD-RELATED"/>
    <property type="match status" value="1"/>
</dbReference>
<keyword evidence="6" id="KW-1185">Reference proteome</keyword>
<dbReference type="PANTHER" id="PTHR33371:SF4">
    <property type="entry name" value="INTERMEMBRANE PHOSPHOLIPID TRANSPORT SYSTEM BINDING PROTEIN MLAD"/>
    <property type="match status" value="1"/>
</dbReference>
<accession>A0AAJ2F1K9</accession>
<dbReference type="InterPro" id="IPR052336">
    <property type="entry name" value="MlaD_Phospholipid_Transporter"/>
</dbReference>
<dbReference type="InterPro" id="IPR003399">
    <property type="entry name" value="Mce/MlaD"/>
</dbReference>
<dbReference type="Proteomes" id="UP001249076">
    <property type="component" value="Unassembled WGS sequence"/>
</dbReference>
<dbReference type="EMBL" id="JAVDTL010000004">
    <property type="protein sequence ID" value="MDR6767790.1"/>
    <property type="molecule type" value="Genomic_DNA"/>
</dbReference>
<comment type="caution">
    <text evidence="4">The sequence shown here is derived from an EMBL/GenBank/DDBJ whole genome shotgun (WGS) entry which is preliminary data.</text>
</comment>
<evidence type="ECO:0000256" key="1">
    <source>
        <dbReference type="SAM" id="MobiDB-lite"/>
    </source>
</evidence>
<feature type="domain" description="Mce/MlaD" evidence="3">
    <location>
        <begin position="65"/>
        <end position="135"/>
    </location>
</feature>
<name>A0AAJ2F1K9_ACIDE</name>
<evidence type="ECO:0000313" key="4">
    <source>
        <dbReference type="EMBL" id="MDR6767790.1"/>
    </source>
</evidence>
<evidence type="ECO:0000259" key="3">
    <source>
        <dbReference type="Pfam" id="PF02470"/>
    </source>
</evidence>